<keyword evidence="3" id="KW-1185">Reference proteome</keyword>
<dbReference type="GeneID" id="43588712"/>
<proteinExistence type="predicted"/>
<evidence type="ECO:0008006" key="4">
    <source>
        <dbReference type="Google" id="ProtNLM"/>
    </source>
</evidence>
<feature type="region of interest" description="Disordered" evidence="1">
    <location>
        <begin position="1"/>
        <end position="32"/>
    </location>
</feature>
<evidence type="ECO:0000313" key="3">
    <source>
        <dbReference type="Proteomes" id="UP000322225"/>
    </source>
</evidence>
<dbReference type="InterPro" id="IPR038586">
    <property type="entry name" value="Tctex-1-like_sf"/>
</dbReference>
<protein>
    <recommendedName>
        <fullName evidence="4">Topoisomerase I damage affected protein 2</fullName>
    </recommendedName>
</protein>
<gene>
    <name evidence="2" type="ORF">CI109_100665</name>
</gene>
<dbReference type="EMBL" id="CP144051">
    <property type="protein sequence ID" value="WWD16239.1"/>
    <property type="molecule type" value="Genomic_DNA"/>
</dbReference>
<evidence type="ECO:0000256" key="1">
    <source>
        <dbReference type="SAM" id="MobiDB-lite"/>
    </source>
</evidence>
<dbReference type="KEGG" id="ksn:43588712"/>
<dbReference type="RefSeq" id="XP_065822892.1">
    <property type="nucleotide sequence ID" value="XM_065966820.1"/>
</dbReference>
<reference evidence="2" key="2">
    <citation type="submission" date="2024-01" db="EMBL/GenBank/DDBJ databases">
        <title>Comparative genomics of Cryptococcus and Kwoniella reveals pathogenesis evolution and contrasting modes of karyotype evolution via chromosome fusion or intercentromeric recombination.</title>
        <authorList>
            <person name="Coelho M.A."/>
            <person name="David-Palma M."/>
            <person name="Shea T."/>
            <person name="Bowers K."/>
            <person name="McGinley-Smith S."/>
            <person name="Mohammad A.W."/>
            <person name="Gnirke A."/>
            <person name="Yurkov A.M."/>
            <person name="Nowrousian M."/>
            <person name="Sun S."/>
            <person name="Cuomo C.A."/>
            <person name="Heitman J."/>
        </authorList>
    </citation>
    <scope>NUCLEOTIDE SEQUENCE</scope>
    <source>
        <strain evidence="2">CBS 12478</strain>
    </source>
</reference>
<dbReference type="GO" id="GO:0005868">
    <property type="term" value="C:cytoplasmic dynein complex"/>
    <property type="evidence" value="ECO:0007669"/>
    <property type="project" value="TreeGrafter"/>
</dbReference>
<dbReference type="Pfam" id="PF03645">
    <property type="entry name" value="Tctex-1"/>
    <property type="match status" value="1"/>
</dbReference>
<dbReference type="InterPro" id="IPR005334">
    <property type="entry name" value="Tctex-1-like"/>
</dbReference>
<dbReference type="Proteomes" id="UP000322225">
    <property type="component" value="Chromosome 1"/>
</dbReference>
<organism evidence="2 3">
    <name type="scientific">Kwoniella shandongensis</name>
    <dbReference type="NCBI Taxonomy" id="1734106"/>
    <lineage>
        <taxon>Eukaryota</taxon>
        <taxon>Fungi</taxon>
        <taxon>Dikarya</taxon>
        <taxon>Basidiomycota</taxon>
        <taxon>Agaricomycotina</taxon>
        <taxon>Tremellomycetes</taxon>
        <taxon>Tremellales</taxon>
        <taxon>Cryptococcaceae</taxon>
        <taxon>Kwoniella</taxon>
    </lineage>
</organism>
<dbReference type="GO" id="GO:0007018">
    <property type="term" value="P:microtubule-based movement"/>
    <property type="evidence" value="ECO:0007669"/>
    <property type="project" value="TreeGrafter"/>
</dbReference>
<dbReference type="GO" id="GO:0005737">
    <property type="term" value="C:cytoplasm"/>
    <property type="evidence" value="ECO:0007669"/>
    <property type="project" value="TreeGrafter"/>
</dbReference>
<dbReference type="PANTHER" id="PTHR21255:SF7">
    <property type="entry name" value="DYNEIN LIGHT CHAIN TCTEX-TYPE PROTEIN 2B"/>
    <property type="match status" value="1"/>
</dbReference>
<reference evidence="2" key="1">
    <citation type="submission" date="2017-08" db="EMBL/GenBank/DDBJ databases">
        <authorList>
            <person name="Cuomo C."/>
            <person name="Billmyre B."/>
            <person name="Heitman J."/>
        </authorList>
    </citation>
    <scope>NUCLEOTIDE SEQUENCE</scope>
    <source>
        <strain evidence="2">CBS 12478</strain>
    </source>
</reference>
<dbReference type="PANTHER" id="PTHR21255">
    <property type="entry name" value="T-COMPLEX-ASSOCIATED-TESTIS-EXPRESSED 1/ DYNEIN LIGHT CHAIN"/>
    <property type="match status" value="1"/>
</dbReference>
<dbReference type="CDD" id="cd21459">
    <property type="entry name" value="DLC-like_TCTEX1D2"/>
    <property type="match status" value="1"/>
</dbReference>
<sequence>MSTSRLNGALSPPLPVSRSGASSPSPKQKFPGDALRPHIKALLNKTLANAVWDPSDRPRMAAYSKEISERVKQRMVEIEPRGFKYIVTATLSENLGQAGRADMSCHWEDTDIAIQEMFSNDSILFVLIAYAVRMT</sequence>
<dbReference type="Gene3D" id="3.30.1140.40">
    <property type="entry name" value="Tctex-1"/>
    <property type="match status" value="1"/>
</dbReference>
<accession>A0AAJ8LG62</accession>
<evidence type="ECO:0000313" key="2">
    <source>
        <dbReference type="EMBL" id="WWD16239.1"/>
    </source>
</evidence>
<dbReference type="AlphaFoldDB" id="A0AAJ8LG62"/>
<dbReference type="GO" id="GO:0045505">
    <property type="term" value="F:dynein intermediate chain binding"/>
    <property type="evidence" value="ECO:0007669"/>
    <property type="project" value="TreeGrafter"/>
</dbReference>
<name>A0AAJ8LG62_9TREE</name>